<comment type="subunit">
    <text evidence="12">Interacts with PEX5, probably required to target it into peroxisomes.</text>
</comment>
<keyword evidence="6" id="KW-0521">NADP</keyword>
<evidence type="ECO:0000313" key="21">
    <source>
        <dbReference type="EMBL" id="RTE70666.1"/>
    </source>
</evidence>
<evidence type="ECO:0000256" key="8">
    <source>
        <dbReference type="ARBA" id="ARBA00023098"/>
    </source>
</evidence>
<evidence type="ECO:0000256" key="4">
    <source>
        <dbReference type="ARBA" id="ARBA00022553"/>
    </source>
</evidence>
<comment type="catalytic activity">
    <reaction evidence="16">
        <text>(2E)-tetradecenoyl-CoA + NADPH + H(+) = tetradecanoyl-CoA + NADP(+)</text>
        <dbReference type="Rhea" id="RHEA:44968"/>
        <dbReference type="ChEBI" id="CHEBI:15378"/>
        <dbReference type="ChEBI" id="CHEBI:57385"/>
        <dbReference type="ChEBI" id="CHEBI:57783"/>
        <dbReference type="ChEBI" id="CHEBI:58349"/>
        <dbReference type="ChEBI" id="CHEBI:61405"/>
    </reaction>
    <physiologicalReaction direction="left-to-right" evidence="16">
        <dbReference type="Rhea" id="RHEA:44969"/>
    </physiologicalReaction>
</comment>
<keyword evidence="22" id="KW-1185">Reference proteome</keyword>
<comment type="catalytic activity">
    <reaction evidence="19">
        <text>(2E)-decenoyl-CoA + NADPH + H(+) = decanoyl-CoA + NADP(+)</text>
        <dbReference type="Rhea" id="RHEA:44960"/>
        <dbReference type="ChEBI" id="CHEBI:15378"/>
        <dbReference type="ChEBI" id="CHEBI:57783"/>
        <dbReference type="ChEBI" id="CHEBI:58349"/>
        <dbReference type="ChEBI" id="CHEBI:61406"/>
        <dbReference type="ChEBI" id="CHEBI:61430"/>
    </reaction>
    <physiologicalReaction direction="left-to-right" evidence="19">
        <dbReference type="Rhea" id="RHEA:44961"/>
    </physiologicalReaction>
</comment>
<dbReference type="EC" id="1.3.1.38" evidence="13"/>
<keyword evidence="4" id="KW-0597">Phosphoprotein</keyword>
<name>A0A430L4L7_9HYPO</name>
<dbReference type="GO" id="GO:0006633">
    <property type="term" value="P:fatty acid biosynthetic process"/>
    <property type="evidence" value="ECO:0007669"/>
    <property type="project" value="UniProtKB-KW"/>
</dbReference>
<dbReference type="EMBL" id="MIKF01000435">
    <property type="protein sequence ID" value="RTE70666.1"/>
    <property type="molecule type" value="Genomic_DNA"/>
</dbReference>
<evidence type="ECO:0000256" key="9">
    <source>
        <dbReference type="ARBA" id="ARBA00023140"/>
    </source>
</evidence>
<keyword evidence="7" id="KW-0560">Oxidoreductase</keyword>
<keyword evidence="9" id="KW-0576">Peroxisome</keyword>
<dbReference type="Gene3D" id="3.40.50.720">
    <property type="entry name" value="NAD(P)-binding Rossmann-like Domain"/>
    <property type="match status" value="1"/>
</dbReference>
<sequence>MRKELNKVPMGRLGRASEITEVIAFLASPMSSYMTGSTIVVDGGYTSNRDAMEVLDVMGDLDDNGKV</sequence>
<evidence type="ECO:0000256" key="19">
    <source>
        <dbReference type="ARBA" id="ARBA00049386"/>
    </source>
</evidence>
<evidence type="ECO:0000256" key="2">
    <source>
        <dbReference type="ARBA" id="ARBA00005189"/>
    </source>
</evidence>
<comment type="pathway">
    <text evidence="2">Lipid metabolism.</text>
</comment>
<comment type="subcellular location">
    <subcellularLocation>
        <location evidence="1">Peroxisome</location>
    </subcellularLocation>
</comment>
<proteinExistence type="predicted"/>
<keyword evidence="10" id="KW-0275">Fatty acid biosynthesis</keyword>
<comment type="catalytic activity">
    <reaction evidence="15">
        <text>(2E)-dodecenoyl-CoA + NADPH + H(+) = dodecanoyl-CoA + NADP(+)</text>
        <dbReference type="Rhea" id="RHEA:44964"/>
        <dbReference type="ChEBI" id="CHEBI:15378"/>
        <dbReference type="ChEBI" id="CHEBI:57330"/>
        <dbReference type="ChEBI" id="CHEBI:57375"/>
        <dbReference type="ChEBI" id="CHEBI:57783"/>
        <dbReference type="ChEBI" id="CHEBI:58349"/>
    </reaction>
    <physiologicalReaction direction="left-to-right" evidence="15">
        <dbReference type="Rhea" id="RHEA:44965"/>
    </physiologicalReaction>
</comment>
<protein>
    <recommendedName>
        <fullName evidence="14">Peroxisomal trans-2-enoyl-CoA reductase</fullName>
        <ecNumber evidence="13">1.3.1.38</ecNumber>
    </recommendedName>
</protein>
<evidence type="ECO:0000256" key="3">
    <source>
        <dbReference type="ARBA" id="ARBA00022516"/>
    </source>
</evidence>
<keyword evidence="8" id="KW-0443">Lipid metabolism</keyword>
<evidence type="ECO:0000256" key="12">
    <source>
        <dbReference type="ARBA" id="ARBA00038622"/>
    </source>
</evidence>
<dbReference type="AlphaFoldDB" id="A0A430L4L7"/>
<evidence type="ECO:0000256" key="10">
    <source>
        <dbReference type="ARBA" id="ARBA00023160"/>
    </source>
</evidence>
<evidence type="ECO:0000256" key="11">
    <source>
        <dbReference type="ARBA" id="ARBA00037124"/>
    </source>
</evidence>
<evidence type="ECO:0000256" key="1">
    <source>
        <dbReference type="ARBA" id="ARBA00004275"/>
    </source>
</evidence>
<comment type="caution">
    <text evidence="21">The sequence shown here is derived from an EMBL/GenBank/DDBJ whole genome shotgun (WGS) entry which is preliminary data.</text>
</comment>
<evidence type="ECO:0000256" key="13">
    <source>
        <dbReference type="ARBA" id="ARBA00038849"/>
    </source>
</evidence>
<organism evidence="21 22">
    <name type="scientific">Fusarium euwallaceae</name>
    <dbReference type="NCBI Taxonomy" id="1147111"/>
    <lineage>
        <taxon>Eukaryota</taxon>
        <taxon>Fungi</taxon>
        <taxon>Dikarya</taxon>
        <taxon>Ascomycota</taxon>
        <taxon>Pezizomycotina</taxon>
        <taxon>Sordariomycetes</taxon>
        <taxon>Hypocreomycetidae</taxon>
        <taxon>Hypocreales</taxon>
        <taxon>Nectriaceae</taxon>
        <taxon>Fusarium</taxon>
        <taxon>Fusarium solani species complex</taxon>
    </lineage>
</organism>
<dbReference type="PANTHER" id="PTHR24317:SF7">
    <property type="entry name" value="PEROXISOMAL TRANS-2-ENOYL-COA REDUCTASE"/>
    <property type="match status" value="1"/>
</dbReference>
<dbReference type="Proteomes" id="UP000287124">
    <property type="component" value="Unassembled WGS sequence"/>
</dbReference>
<evidence type="ECO:0000256" key="16">
    <source>
        <dbReference type="ARBA" id="ARBA00048686"/>
    </source>
</evidence>
<reference evidence="21 22" key="1">
    <citation type="submission" date="2017-06" db="EMBL/GenBank/DDBJ databases">
        <title>Comparative genomic analysis of Ambrosia Fusariam Clade fungi.</title>
        <authorList>
            <person name="Stajich J.E."/>
            <person name="Carrillo J."/>
            <person name="Kijimoto T."/>
            <person name="Eskalen A."/>
            <person name="O'Donnell K."/>
            <person name="Kasson M."/>
        </authorList>
    </citation>
    <scope>NUCLEOTIDE SEQUENCE [LARGE SCALE GENOMIC DNA]</scope>
    <source>
        <strain evidence="21 22">UCR1854</strain>
    </source>
</reference>
<evidence type="ECO:0000256" key="17">
    <source>
        <dbReference type="ARBA" id="ARBA00049108"/>
    </source>
</evidence>
<dbReference type="PANTHER" id="PTHR24317">
    <property type="entry name" value="PEROXISOMAL TRANS-2-ENOYL-COA REDUCTASE"/>
    <property type="match status" value="1"/>
</dbReference>
<dbReference type="InterPro" id="IPR036291">
    <property type="entry name" value="NAD(P)-bd_dom_sf"/>
</dbReference>
<keyword evidence="3" id="KW-0444">Lipid biosynthesis</keyword>
<evidence type="ECO:0000256" key="7">
    <source>
        <dbReference type="ARBA" id="ARBA00023002"/>
    </source>
</evidence>
<evidence type="ECO:0000313" key="22">
    <source>
        <dbReference type="Proteomes" id="UP000287124"/>
    </source>
</evidence>
<evidence type="ECO:0000256" key="6">
    <source>
        <dbReference type="ARBA" id="ARBA00022857"/>
    </source>
</evidence>
<keyword evidence="5" id="KW-0276">Fatty acid metabolism</keyword>
<evidence type="ECO:0000256" key="18">
    <source>
        <dbReference type="ARBA" id="ARBA00049251"/>
    </source>
</evidence>
<accession>A0A430L4L7</accession>
<evidence type="ECO:0000256" key="5">
    <source>
        <dbReference type="ARBA" id="ARBA00022832"/>
    </source>
</evidence>
<dbReference type="GO" id="GO:0033306">
    <property type="term" value="P:phytol metabolic process"/>
    <property type="evidence" value="ECO:0007669"/>
    <property type="project" value="TreeGrafter"/>
</dbReference>
<comment type="catalytic activity">
    <reaction evidence="20">
        <text>(2E)-octenoyl-CoA + NADPH + H(+) = octanoyl-CoA + NADP(+)</text>
        <dbReference type="Rhea" id="RHEA:44952"/>
        <dbReference type="ChEBI" id="CHEBI:15378"/>
        <dbReference type="ChEBI" id="CHEBI:57386"/>
        <dbReference type="ChEBI" id="CHEBI:57783"/>
        <dbReference type="ChEBI" id="CHEBI:58349"/>
        <dbReference type="ChEBI" id="CHEBI:62242"/>
    </reaction>
    <physiologicalReaction direction="left-to-right" evidence="20">
        <dbReference type="Rhea" id="RHEA:44953"/>
    </physiologicalReaction>
</comment>
<dbReference type="SUPFAM" id="SSF51735">
    <property type="entry name" value="NAD(P)-binding Rossmann-fold domains"/>
    <property type="match status" value="1"/>
</dbReference>
<dbReference type="Pfam" id="PF13561">
    <property type="entry name" value="adh_short_C2"/>
    <property type="match status" value="1"/>
</dbReference>
<dbReference type="InterPro" id="IPR052388">
    <property type="entry name" value="Peroxisomal_t2-enoyl-CoA_red"/>
</dbReference>
<dbReference type="InterPro" id="IPR002347">
    <property type="entry name" value="SDR_fam"/>
</dbReference>
<comment type="function">
    <text evidence="11">Participates in chain elongation of fatty acids. Catalyzes the reduction of trans-2-enoyl-CoAs of varying chain lengths from 6:1 to 16:1, having maximum activity with 10:1 CoA. Has no 2,4-dienoyl-CoA reductase activity.</text>
</comment>
<evidence type="ECO:0000256" key="15">
    <source>
        <dbReference type="ARBA" id="ARBA00047570"/>
    </source>
</evidence>
<gene>
    <name evidence="21" type="ORF">BHE90_014935</name>
</gene>
<dbReference type="GO" id="GO:0019166">
    <property type="term" value="F:trans-2-enoyl-CoA reductase (NADPH) activity"/>
    <property type="evidence" value="ECO:0007669"/>
    <property type="project" value="UniProtKB-EC"/>
</dbReference>
<comment type="catalytic activity">
    <reaction evidence="17">
        <text>(2E)-hexenoyl-CoA + NADPH + H(+) = hexanoyl-CoA + NADP(+)</text>
        <dbReference type="Rhea" id="RHEA:44956"/>
        <dbReference type="ChEBI" id="CHEBI:15378"/>
        <dbReference type="ChEBI" id="CHEBI:57783"/>
        <dbReference type="ChEBI" id="CHEBI:58349"/>
        <dbReference type="ChEBI" id="CHEBI:62077"/>
        <dbReference type="ChEBI" id="CHEBI:62620"/>
    </reaction>
    <physiologicalReaction direction="left-to-right" evidence="17">
        <dbReference type="Rhea" id="RHEA:44957"/>
    </physiologicalReaction>
</comment>
<evidence type="ECO:0000256" key="14">
    <source>
        <dbReference type="ARBA" id="ARBA00041063"/>
    </source>
</evidence>
<dbReference type="GO" id="GO:0005777">
    <property type="term" value="C:peroxisome"/>
    <property type="evidence" value="ECO:0007669"/>
    <property type="project" value="UniProtKB-SubCell"/>
</dbReference>
<comment type="catalytic activity">
    <reaction evidence="18">
        <text>a (2E)-enoyl-CoA + NADPH + H(+) = a 2,3-saturated acyl-CoA + NADP(+)</text>
        <dbReference type="Rhea" id="RHEA:33763"/>
        <dbReference type="ChEBI" id="CHEBI:15378"/>
        <dbReference type="ChEBI" id="CHEBI:57783"/>
        <dbReference type="ChEBI" id="CHEBI:58349"/>
        <dbReference type="ChEBI" id="CHEBI:58856"/>
        <dbReference type="ChEBI" id="CHEBI:65111"/>
        <dbReference type="EC" id="1.3.1.38"/>
    </reaction>
    <physiologicalReaction direction="left-to-right" evidence="18">
        <dbReference type="Rhea" id="RHEA:33764"/>
    </physiologicalReaction>
</comment>
<evidence type="ECO:0000256" key="20">
    <source>
        <dbReference type="ARBA" id="ARBA00049559"/>
    </source>
</evidence>